<gene>
    <name evidence="1" type="ORF">BWK73_20985</name>
</gene>
<organism evidence="1 2">
    <name type="scientific">Thiothrix lacustris</name>
    <dbReference type="NCBI Taxonomy" id="525917"/>
    <lineage>
        <taxon>Bacteria</taxon>
        <taxon>Pseudomonadati</taxon>
        <taxon>Pseudomonadota</taxon>
        <taxon>Gammaproteobacteria</taxon>
        <taxon>Thiotrichales</taxon>
        <taxon>Thiotrichaceae</taxon>
        <taxon>Thiothrix</taxon>
    </lineage>
</organism>
<proteinExistence type="predicted"/>
<sequence length="65" mass="8161">MVWHPYFKLLKLNTLFVLIQYVFSFRQYPHEHNSDEDKWYVLLYKWFLSTRVYNKSQTPCPKFKP</sequence>
<evidence type="ECO:0000313" key="2">
    <source>
        <dbReference type="Proteomes" id="UP000192491"/>
    </source>
</evidence>
<reference evidence="1 2" key="1">
    <citation type="submission" date="2017-01" db="EMBL/GenBank/DDBJ databases">
        <title>Novel large sulfur bacteria in the metagenomes of groundwater-fed chemosynthetic microbial mats in the Lake Huron basin.</title>
        <authorList>
            <person name="Sharrar A.M."/>
            <person name="Flood B.E."/>
            <person name="Bailey J.V."/>
            <person name="Jones D.S."/>
            <person name="Biddanda B."/>
            <person name="Ruberg S.A."/>
            <person name="Marcus D.N."/>
            <person name="Dick G.J."/>
        </authorList>
    </citation>
    <scope>NUCLEOTIDE SEQUENCE [LARGE SCALE GENOMIC DNA]</scope>
    <source>
        <strain evidence="1">A8</strain>
    </source>
</reference>
<feature type="non-terminal residue" evidence="1">
    <location>
        <position position="65"/>
    </location>
</feature>
<dbReference type="Proteomes" id="UP000192491">
    <property type="component" value="Unassembled WGS sequence"/>
</dbReference>
<dbReference type="EMBL" id="MTEJ01000121">
    <property type="protein sequence ID" value="OQX10149.1"/>
    <property type="molecule type" value="Genomic_DNA"/>
</dbReference>
<comment type="caution">
    <text evidence="1">The sequence shown here is derived from an EMBL/GenBank/DDBJ whole genome shotgun (WGS) entry which is preliminary data.</text>
</comment>
<dbReference type="AlphaFoldDB" id="A0A1Y1QNW5"/>
<protein>
    <submittedName>
        <fullName evidence="1">Uncharacterized protein</fullName>
    </submittedName>
</protein>
<accession>A0A1Y1QNW5</accession>
<name>A0A1Y1QNW5_9GAMM</name>
<evidence type="ECO:0000313" key="1">
    <source>
        <dbReference type="EMBL" id="OQX10149.1"/>
    </source>
</evidence>